<protein>
    <submittedName>
        <fullName evidence="1">Uncharacterized protein</fullName>
    </submittedName>
</protein>
<gene>
    <name evidence="1" type="ORF">L3Q82_011252</name>
</gene>
<keyword evidence="2" id="KW-1185">Reference proteome</keyword>
<name>A0ACB8W9L9_9TELE</name>
<comment type="caution">
    <text evidence="1">The sequence shown here is derived from an EMBL/GenBank/DDBJ whole genome shotgun (WGS) entry which is preliminary data.</text>
</comment>
<dbReference type="EMBL" id="CM041543">
    <property type="protein sequence ID" value="KAI3364459.1"/>
    <property type="molecule type" value="Genomic_DNA"/>
</dbReference>
<feature type="non-terminal residue" evidence="1">
    <location>
        <position position="1"/>
    </location>
</feature>
<evidence type="ECO:0000313" key="2">
    <source>
        <dbReference type="Proteomes" id="UP000831701"/>
    </source>
</evidence>
<dbReference type="Proteomes" id="UP000831701">
    <property type="component" value="Chromosome 13"/>
</dbReference>
<proteinExistence type="predicted"/>
<accession>A0ACB8W9L9</accession>
<sequence length="1986" mass="222676">EGAAKVTCMAWAPNNTKFAVCTVDRVVLLYDEQGERRDKFSTKPVDSKYGKQSYVVNDMVFSPDSTKIAIGQSDNIIFVYRIGEEWGDKKAICNKFVQMSAVTCLLWPAEHAIVYGLVDGKVRLANTQTNKSSTIYGTESCVVSLASNVSGKGILSGHADGTVVRYFFDDEGSGESQGKLLMHPCPPYALAWGANSIMVGGCDKKVVAYSREGHLLQSFDYSRDRTEKEFTVAATSPSGNQSVVFGSFDRLRVFNWAPRKGVWDEAKPKEIVNLYTITSLAWKKDGSRLCAGTLCGGVELFDCCLRRSIYKNKFEMTYVGLSQVIVRNLSTGTRVVLKSYYGYEIEEVKIMGKDRYLVAHTSDTLLLGDLLRNRAERANIAPSFEFEALTLLCLFQVPWPGSGGNEKFFFENETVCMIFNAGELSLVEYNNNEILGSVRTEFMNPHLISVRLNERKQRGVEDNKKLAYLIDIKTIAIVDLAGGYNLGTISHDSKIDWLELNETGRKLLFRDKKLRLHLYDIESGIKATVLSFCSYVQWVPGSDVVVAQNRGNLCVWYSIDSPESITMFSIKGDIVDLERADGKTDVIVTEGVNTMTYTLDEGLIEFGTAVDDGDYGRATAFLETLEMSPEIEAMWKTLSKLALEAHQLLHIMERCFAALGDVSTVRFLHQTNQIADKVSQEMGGDGTEFFQVQAHVAMLDKNFKLAEMHYMEQNAIDEAIEMYQELHMWDDCIAVAEAKGHPELDTLRGNYYQWLTESGQDEKAGEVKESEGDFQGAINFPSLFTSSSSLLLTDARRGEAGDLYEKIRNNQRALECYCKGGVFRKAVELARIAFPAEVVKLEEAWGDYLVQQKQMDAAINHFIEAGCSLKAIEAAIAARQWKKAVHILELQEDSSAGKYYVKIAQYYASMQDYEVAEQLFVKGGYMKDAIDMYTAAGRWEEAHKLAVKCMTEEEVMALYISRAQELERDGKFKEAERLYATVKQPDLAITMYKKNRMFDDVIRLVGKHHPDLLTETHLHLAKVAKSHGGAGAQKQVAYLWARSLGGEAAVKLLNKFGLLEYAIESAANNLGSFLRRRSSSSKPENPKKPFSCTSHNKDWANSAQRVAEGHDPESVSEVLVGQAKFCFEQKDFQKAEAFLLRAQRPELAVKYYKDAEMWSDAMRICKEYLPNKLSLLQEEYEKETSKKGIRGVEGLLEQAREWEQSGEHSRAVECYLKMKDDSNTALMEKCWMKAAELSIKFLSGDRAVEVIQTVGPRLTQLRKYNAAAELYLNMDLIKEAIDVFIAGEEWNKAKRVAKELEPRYEDYVDQKYKEHLKNQGKVDSLVGVDVVAALDMYAERGQWEKCLDTASKQNVKILHKYIALYATHLIKEEDAPKALQLYIQHGAPPNPQNFNIYKRLFLDLINLPDTDGPESYRVWADLRNFLQQLCENVSRSAEANSPAHEDFEQMLLIAHYYATRSAAKGVEQLIGVAAKLSVSLLRHTELVPADKAFYEAGLACRAVGWENMAFIFLNHFLDLCDAIDEGTLDALDHSDFLDTDIPFEVPVPTKLCVTDAQREQIRDWVLMVSMDNRLEQVLPRDERNSYEASLVASNTGLRSLPCVLTGNTHTHSDRSPDVCLSENAPHSVAFLPPGYPVLRNKIDFTSVGRAANKDDWNKFLMATKVLSVFTFLELTVQSVRTSSSSSTSGVATYGVASILWSLIFLNQPQTSFTSKTNSASFRVSPSGRWSPPPGSVWFGVTLSTVAWEIWPPKHRCRPPRQLCPAVPTPSRSPTDSSTKLAVRSGQLAPTCPLFTTTKHDVNGNRTVPPFPEGTEMAMFGMGCFWGAERKFWRQKGVYSTQVGYAGGYTPNPTYNEVCTGRTGHTEVVRVVFHPEQISFADLLKVFWESHNPTQGMRQGNDVGTTYRSAIYTYTKQQLEEALASKDQYQKELTAEGFGLITTEIAEAKPFYYAEDYHQQYLSKNPDGYCGLGGTGVSCPIGIKAKA</sequence>
<evidence type="ECO:0000313" key="1">
    <source>
        <dbReference type="EMBL" id="KAI3364459.1"/>
    </source>
</evidence>
<reference evidence="1" key="1">
    <citation type="submission" date="2022-04" db="EMBL/GenBank/DDBJ databases">
        <title>Jade perch genome.</title>
        <authorList>
            <person name="Chao B."/>
        </authorList>
    </citation>
    <scope>NUCLEOTIDE SEQUENCE</scope>
    <source>
        <strain evidence="1">CB-2022</strain>
    </source>
</reference>
<organism evidence="1 2">
    <name type="scientific">Scortum barcoo</name>
    <name type="common">barcoo grunter</name>
    <dbReference type="NCBI Taxonomy" id="214431"/>
    <lineage>
        <taxon>Eukaryota</taxon>
        <taxon>Metazoa</taxon>
        <taxon>Chordata</taxon>
        <taxon>Craniata</taxon>
        <taxon>Vertebrata</taxon>
        <taxon>Euteleostomi</taxon>
        <taxon>Actinopterygii</taxon>
        <taxon>Neopterygii</taxon>
        <taxon>Teleostei</taxon>
        <taxon>Neoteleostei</taxon>
        <taxon>Acanthomorphata</taxon>
        <taxon>Eupercaria</taxon>
        <taxon>Centrarchiformes</taxon>
        <taxon>Terapontoidei</taxon>
        <taxon>Terapontidae</taxon>
        <taxon>Scortum</taxon>
    </lineage>
</organism>